<gene>
    <name evidence="3" type="ORF">OJ997_31355</name>
</gene>
<dbReference type="InterPro" id="IPR004089">
    <property type="entry name" value="MCPsignal_dom"/>
</dbReference>
<keyword evidence="1" id="KW-0807">Transducer</keyword>
<sequence length="139" mass="14607">MSRFTPNRPEHLVASIVALAEQSNRLALDAAMEAARADSQGRTAIVVDQICRLAVGAGVSAGEIVWLVSELETATEDHDFLSEAGVAVAGMESCLIAVTEAVQEVADRGAPVEVSSSAEALRRVTVQLAELLPRLQPVS</sequence>
<evidence type="ECO:0000313" key="4">
    <source>
        <dbReference type="Proteomes" id="UP001147653"/>
    </source>
</evidence>
<proteinExistence type="predicted"/>
<dbReference type="Pfam" id="PF00015">
    <property type="entry name" value="MCPsignal"/>
    <property type="match status" value="1"/>
</dbReference>
<organism evidence="3 4">
    <name type="scientific">Solirubrobacter phytolaccae</name>
    <dbReference type="NCBI Taxonomy" id="1404360"/>
    <lineage>
        <taxon>Bacteria</taxon>
        <taxon>Bacillati</taxon>
        <taxon>Actinomycetota</taxon>
        <taxon>Thermoleophilia</taxon>
        <taxon>Solirubrobacterales</taxon>
        <taxon>Solirubrobacteraceae</taxon>
        <taxon>Solirubrobacter</taxon>
    </lineage>
</organism>
<dbReference type="AlphaFoldDB" id="A0A9X3NNS8"/>
<protein>
    <submittedName>
        <fullName evidence="3">Methyl-accepting chemotaxis protein</fullName>
    </submittedName>
</protein>
<name>A0A9X3NNS8_9ACTN</name>
<dbReference type="Gene3D" id="1.10.287.950">
    <property type="entry name" value="Methyl-accepting chemotaxis protein"/>
    <property type="match status" value="1"/>
</dbReference>
<evidence type="ECO:0000256" key="1">
    <source>
        <dbReference type="PROSITE-ProRule" id="PRU00284"/>
    </source>
</evidence>
<dbReference type="EMBL" id="JAPDDP010000088">
    <property type="protein sequence ID" value="MDA0184842.1"/>
    <property type="molecule type" value="Genomic_DNA"/>
</dbReference>
<feature type="domain" description="Methyl-accepting transducer" evidence="2">
    <location>
        <begin position="12"/>
        <end position="77"/>
    </location>
</feature>
<dbReference type="Proteomes" id="UP001147653">
    <property type="component" value="Unassembled WGS sequence"/>
</dbReference>
<evidence type="ECO:0000313" key="3">
    <source>
        <dbReference type="EMBL" id="MDA0184842.1"/>
    </source>
</evidence>
<dbReference type="SUPFAM" id="SSF58104">
    <property type="entry name" value="Methyl-accepting chemotaxis protein (MCP) signaling domain"/>
    <property type="match status" value="1"/>
</dbReference>
<dbReference type="PROSITE" id="PS50111">
    <property type="entry name" value="CHEMOTAXIS_TRANSDUC_2"/>
    <property type="match status" value="1"/>
</dbReference>
<comment type="caution">
    <text evidence="3">The sequence shown here is derived from an EMBL/GenBank/DDBJ whole genome shotgun (WGS) entry which is preliminary data.</text>
</comment>
<evidence type="ECO:0000259" key="2">
    <source>
        <dbReference type="PROSITE" id="PS50111"/>
    </source>
</evidence>
<dbReference type="GO" id="GO:0007165">
    <property type="term" value="P:signal transduction"/>
    <property type="evidence" value="ECO:0007669"/>
    <property type="project" value="UniProtKB-KW"/>
</dbReference>
<accession>A0A9X3NNS8</accession>
<dbReference type="GO" id="GO:0016020">
    <property type="term" value="C:membrane"/>
    <property type="evidence" value="ECO:0007669"/>
    <property type="project" value="InterPro"/>
</dbReference>
<keyword evidence="4" id="KW-1185">Reference proteome</keyword>
<dbReference type="RefSeq" id="WP_270029300.1">
    <property type="nucleotide sequence ID" value="NZ_JAPDDP010000088.1"/>
</dbReference>
<reference evidence="3" key="1">
    <citation type="submission" date="2022-10" db="EMBL/GenBank/DDBJ databases">
        <title>The WGS of Solirubrobacter phytolaccae KCTC 29190.</title>
        <authorList>
            <person name="Jiang Z."/>
        </authorList>
    </citation>
    <scope>NUCLEOTIDE SEQUENCE</scope>
    <source>
        <strain evidence="3">KCTC 29190</strain>
    </source>
</reference>